<evidence type="ECO:0000256" key="7">
    <source>
        <dbReference type="ARBA" id="ARBA00022932"/>
    </source>
</evidence>
<dbReference type="EC" id="2.7.7.7" evidence="2"/>
<organism evidence="10 11">
    <name type="scientific">Desulfonispora thiosulfatigenes DSM 11270</name>
    <dbReference type="NCBI Taxonomy" id="656914"/>
    <lineage>
        <taxon>Bacteria</taxon>
        <taxon>Bacillati</taxon>
        <taxon>Bacillota</taxon>
        <taxon>Clostridia</taxon>
        <taxon>Eubacteriales</taxon>
        <taxon>Peptococcaceae</taxon>
        <taxon>Desulfonispora</taxon>
    </lineage>
</organism>
<dbReference type="FunFam" id="3.40.50.300:FF:000014">
    <property type="entry name" value="DNA polymerase III subunit gamma/tau"/>
    <property type="match status" value="1"/>
</dbReference>
<dbReference type="OrthoDB" id="9810148at2"/>
<dbReference type="SUPFAM" id="SSF52540">
    <property type="entry name" value="P-loop containing nucleoside triphosphate hydrolases"/>
    <property type="match status" value="1"/>
</dbReference>
<dbReference type="NCBIfam" id="TIGR02397">
    <property type="entry name" value="dnaX_nterm"/>
    <property type="match status" value="1"/>
</dbReference>
<keyword evidence="7" id="KW-0239">DNA-directed DNA polymerase</keyword>
<evidence type="ECO:0000313" key="10">
    <source>
        <dbReference type="EMBL" id="SMB87114.1"/>
    </source>
</evidence>
<keyword evidence="7" id="KW-0548">Nucleotidyltransferase</keyword>
<dbReference type="InterPro" id="IPR050238">
    <property type="entry name" value="DNA_Rep/Repair_Clamp_Loader"/>
</dbReference>
<evidence type="ECO:0000256" key="6">
    <source>
        <dbReference type="ARBA" id="ARBA00022840"/>
    </source>
</evidence>
<evidence type="ECO:0000256" key="4">
    <source>
        <dbReference type="ARBA" id="ARBA00022741"/>
    </source>
</evidence>
<dbReference type="Gene3D" id="3.40.50.300">
    <property type="entry name" value="P-loop containing nucleotide triphosphate hydrolases"/>
    <property type="match status" value="1"/>
</dbReference>
<dbReference type="GO" id="GO:0005524">
    <property type="term" value="F:ATP binding"/>
    <property type="evidence" value="ECO:0007669"/>
    <property type="project" value="UniProtKB-KW"/>
</dbReference>
<dbReference type="InterPro" id="IPR001270">
    <property type="entry name" value="ClpA/B"/>
</dbReference>
<evidence type="ECO:0000313" key="11">
    <source>
        <dbReference type="Proteomes" id="UP000192731"/>
    </source>
</evidence>
<keyword evidence="5" id="KW-0862">Zinc</keyword>
<dbReference type="EMBL" id="FWWT01000013">
    <property type="protein sequence ID" value="SMB87114.1"/>
    <property type="molecule type" value="Genomic_DNA"/>
</dbReference>
<reference evidence="10 11" key="1">
    <citation type="submission" date="2017-04" db="EMBL/GenBank/DDBJ databases">
        <authorList>
            <person name="Afonso C.L."/>
            <person name="Miller P.J."/>
            <person name="Scott M.A."/>
            <person name="Spackman E."/>
            <person name="Goraichik I."/>
            <person name="Dimitrov K.M."/>
            <person name="Suarez D.L."/>
            <person name="Swayne D.E."/>
        </authorList>
    </citation>
    <scope>NUCLEOTIDE SEQUENCE [LARGE SCALE GENOMIC DNA]</scope>
    <source>
        <strain evidence="10 11">DSM 11270</strain>
    </source>
</reference>
<dbReference type="PANTHER" id="PTHR11669">
    <property type="entry name" value="REPLICATION FACTOR C / DNA POLYMERASE III GAMMA-TAU SUBUNIT"/>
    <property type="match status" value="1"/>
</dbReference>
<dbReference type="STRING" id="656914.SAMN00017405_1236"/>
<gene>
    <name evidence="10" type="ORF">SAMN00017405_1236</name>
</gene>
<keyword evidence="11" id="KW-1185">Reference proteome</keyword>
<comment type="similarity">
    <text evidence="1">Belongs to the DnaX/STICHEL family.</text>
</comment>
<sequence>MSYTALYRTWRPQTLKDVVGQIHVSKTLKNALTTGQVAHAYLFCGPRGTGKTSSAKVLAKAVNCLNLDNGEPCNECSHCQAINEGNFLDVFEIDAASNRGIDEIRDIRDKVKFAPSQGKCKVYIIDEVHMLTQEAFNALLKTLEEPPKHVMFILATTEPQKNSFNYSFTLSKV</sequence>
<dbReference type="InterPro" id="IPR003593">
    <property type="entry name" value="AAA+_ATPase"/>
</dbReference>
<dbReference type="PANTHER" id="PTHR11669:SF0">
    <property type="entry name" value="PROTEIN STICHEL-LIKE 2"/>
    <property type="match status" value="1"/>
</dbReference>
<dbReference type="GO" id="GO:0046872">
    <property type="term" value="F:metal ion binding"/>
    <property type="evidence" value="ECO:0007669"/>
    <property type="project" value="UniProtKB-KW"/>
</dbReference>
<dbReference type="GO" id="GO:0003887">
    <property type="term" value="F:DNA-directed DNA polymerase activity"/>
    <property type="evidence" value="ECO:0007669"/>
    <property type="project" value="UniProtKB-KW"/>
</dbReference>
<dbReference type="InterPro" id="IPR012763">
    <property type="entry name" value="DNA_pol_III_sug/sutau_N"/>
</dbReference>
<evidence type="ECO:0000256" key="5">
    <source>
        <dbReference type="ARBA" id="ARBA00022833"/>
    </source>
</evidence>
<dbReference type="RefSeq" id="WP_084052627.1">
    <property type="nucleotide sequence ID" value="NZ_FWWT01000013.1"/>
</dbReference>
<dbReference type="SMART" id="SM00382">
    <property type="entry name" value="AAA"/>
    <property type="match status" value="1"/>
</dbReference>
<evidence type="ECO:0000256" key="8">
    <source>
        <dbReference type="ARBA" id="ARBA00049244"/>
    </source>
</evidence>
<accession>A0A1W1V264</accession>
<dbReference type="Pfam" id="PF13177">
    <property type="entry name" value="DNA_pol3_delta2"/>
    <property type="match status" value="1"/>
</dbReference>
<proteinExistence type="inferred from homology"/>
<dbReference type="Proteomes" id="UP000192731">
    <property type="component" value="Unassembled WGS sequence"/>
</dbReference>
<evidence type="ECO:0000256" key="2">
    <source>
        <dbReference type="ARBA" id="ARBA00012417"/>
    </source>
</evidence>
<evidence type="ECO:0000259" key="9">
    <source>
        <dbReference type="SMART" id="SM00382"/>
    </source>
</evidence>
<keyword evidence="3" id="KW-0479">Metal-binding</keyword>
<name>A0A1W1V264_DESTI</name>
<feature type="domain" description="AAA+ ATPase" evidence="9">
    <location>
        <begin position="37"/>
        <end position="170"/>
    </location>
</feature>
<keyword evidence="4" id="KW-0547">Nucleotide-binding</keyword>
<comment type="catalytic activity">
    <reaction evidence="8">
        <text>DNA(n) + a 2'-deoxyribonucleoside 5'-triphosphate = DNA(n+1) + diphosphate</text>
        <dbReference type="Rhea" id="RHEA:22508"/>
        <dbReference type="Rhea" id="RHEA-COMP:17339"/>
        <dbReference type="Rhea" id="RHEA-COMP:17340"/>
        <dbReference type="ChEBI" id="CHEBI:33019"/>
        <dbReference type="ChEBI" id="CHEBI:61560"/>
        <dbReference type="ChEBI" id="CHEBI:173112"/>
        <dbReference type="EC" id="2.7.7.7"/>
    </reaction>
</comment>
<dbReference type="GO" id="GO:0006261">
    <property type="term" value="P:DNA-templated DNA replication"/>
    <property type="evidence" value="ECO:0007669"/>
    <property type="project" value="TreeGrafter"/>
</dbReference>
<dbReference type="InterPro" id="IPR027417">
    <property type="entry name" value="P-loop_NTPase"/>
</dbReference>
<dbReference type="PRINTS" id="PR00300">
    <property type="entry name" value="CLPPROTEASEA"/>
</dbReference>
<dbReference type="CDD" id="cd00009">
    <property type="entry name" value="AAA"/>
    <property type="match status" value="1"/>
</dbReference>
<protein>
    <recommendedName>
        <fullName evidence="2">DNA-directed DNA polymerase</fullName>
        <ecNumber evidence="2">2.7.7.7</ecNumber>
    </recommendedName>
</protein>
<evidence type="ECO:0000256" key="3">
    <source>
        <dbReference type="ARBA" id="ARBA00022723"/>
    </source>
</evidence>
<keyword evidence="6" id="KW-0067">ATP-binding</keyword>
<dbReference type="AlphaFoldDB" id="A0A1W1V264"/>
<keyword evidence="7" id="KW-0808">Transferase</keyword>
<dbReference type="GO" id="GO:0009360">
    <property type="term" value="C:DNA polymerase III complex"/>
    <property type="evidence" value="ECO:0007669"/>
    <property type="project" value="InterPro"/>
</dbReference>
<evidence type="ECO:0000256" key="1">
    <source>
        <dbReference type="ARBA" id="ARBA00006360"/>
    </source>
</evidence>